<evidence type="ECO:0000313" key="3">
    <source>
        <dbReference type="Proteomes" id="UP000613974"/>
    </source>
</evidence>
<feature type="region of interest" description="Disordered" evidence="1">
    <location>
        <begin position="140"/>
        <end position="168"/>
    </location>
</feature>
<feature type="region of interest" description="Disordered" evidence="1">
    <location>
        <begin position="54"/>
        <end position="77"/>
    </location>
</feature>
<name>A0ABQ3SYP9_9ACTN</name>
<dbReference type="Proteomes" id="UP000613974">
    <property type="component" value="Unassembled WGS sequence"/>
</dbReference>
<evidence type="ECO:0000256" key="1">
    <source>
        <dbReference type="SAM" id="MobiDB-lite"/>
    </source>
</evidence>
<keyword evidence="3" id="KW-1185">Reference proteome</keyword>
<sequence>MEEGFEALLGAEAACEEHPQVAGGASGGSRWWAGQEVVGDAPGDLLDLAPVGLGGELEEAGGHGAGGDDDRVGGGGGLAQDAQLRAVVLGVEEAGAVDERDPRVGGGGAEGQVVQVQDADLTRVDGGRHGVAQVRNVSVEGGGRRQGARCPRHGSGEEAGEGRLTIGG</sequence>
<proteinExistence type="predicted"/>
<evidence type="ECO:0000313" key="2">
    <source>
        <dbReference type="EMBL" id="GHI73271.1"/>
    </source>
</evidence>
<gene>
    <name evidence="2" type="ORF">Snoj_71890</name>
</gene>
<accession>A0ABQ3SYP9</accession>
<dbReference type="EMBL" id="BNEC01000005">
    <property type="protein sequence ID" value="GHI73271.1"/>
    <property type="molecule type" value="Genomic_DNA"/>
</dbReference>
<reference evidence="3" key="1">
    <citation type="submission" date="2023-07" db="EMBL/GenBank/DDBJ databases">
        <title>Whole genome shotgun sequence of Streptomyces nojiriensis NBRC 13794.</title>
        <authorList>
            <person name="Komaki H."/>
            <person name="Tamura T."/>
        </authorList>
    </citation>
    <scope>NUCLEOTIDE SEQUENCE [LARGE SCALE GENOMIC DNA]</scope>
    <source>
        <strain evidence="3">NBRC 13794</strain>
    </source>
</reference>
<comment type="caution">
    <text evidence="2">The sequence shown here is derived from an EMBL/GenBank/DDBJ whole genome shotgun (WGS) entry which is preliminary data.</text>
</comment>
<protein>
    <submittedName>
        <fullName evidence="2">Uncharacterized protein</fullName>
    </submittedName>
</protein>
<organism evidence="2 3">
    <name type="scientific">Streptomyces nojiriensis</name>
    <dbReference type="NCBI Taxonomy" id="66374"/>
    <lineage>
        <taxon>Bacteria</taxon>
        <taxon>Bacillati</taxon>
        <taxon>Actinomycetota</taxon>
        <taxon>Actinomycetes</taxon>
        <taxon>Kitasatosporales</taxon>
        <taxon>Streptomycetaceae</taxon>
        <taxon>Streptomyces</taxon>
    </lineage>
</organism>